<dbReference type="STRING" id="573321.SAMN04488505_102581"/>
<dbReference type="AlphaFoldDB" id="A0A1H7RAK4"/>
<evidence type="ECO:0000256" key="1">
    <source>
        <dbReference type="SAM" id="SignalP"/>
    </source>
</evidence>
<feature type="signal peptide" evidence="1">
    <location>
        <begin position="1"/>
        <end position="26"/>
    </location>
</feature>
<evidence type="ECO:0000313" key="3">
    <source>
        <dbReference type="Proteomes" id="UP000198984"/>
    </source>
</evidence>
<accession>A0A1H7RAK4</accession>
<protein>
    <submittedName>
        <fullName evidence="2">Uncharacterized protein</fullName>
    </submittedName>
</protein>
<gene>
    <name evidence="2" type="ORF">SAMN04488505_102581</name>
</gene>
<reference evidence="2 3" key="1">
    <citation type="submission" date="2016-10" db="EMBL/GenBank/DDBJ databases">
        <authorList>
            <person name="de Groot N.N."/>
        </authorList>
    </citation>
    <scope>NUCLEOTIDE SEQUENCE [LARGE SCALE GENOMIC DNA]</scope>
    <source>
        <strain evidence="2 3">DSM 21039</strain>
    </source>
</reference>
<dbReference type="OrthoDB" id="1164858at2"/>
<feature type="chain" id="PRO_5011697433" evidence="1">
    <location>
        <begin position="27"/>
        <end position="215"/>
    </location>
</feature>
<dbReference type="Proteomes" id="UP000198984">
    <property type="component" value="Unassembled WGS sequence"/>
</dbReference>
<dbReference type="RefSeq" id="WP_143080960.1">
    <property type="nucleotide sequence ID" value="NZ_FOBB01000002.1"/>
</dbReference>
<keyword evidence="1" id="KW-0732">Signal</keyword>
<sequence>MKIIPLFFYCMLLNGFTIAQTNPALADTLAKMVVIDQQAAGLPPEGLTLDSPGWQHFKDSVFTSHHKRLEKMLDSYGYPGSDMVGEKGAHHFWLLVQHLDKWPAFQQQVIKALEQQVADKKASSKDLAYLTDRVRLNTGGKQVYGTQVTYNLDSCQAIPKPLEDPASVNERRKAVGLEPLENYLNMMSESHFLMNKEMYEKKGIKGPKLYEQKDK</sequence>
<organism evidence="2 3">
    <name type="scientific">Chitinophaga rupis</name>
    <dbReference type="NCBI Taxonomy" id="573321"/>
    <lineage>
        <taxon>Bacteria</taxon>
        <taxon>Pseudomonadati</taxon>
        <taxon>Bacteroidota</taxon>
        <taxon>Chitinophagia</taxon>
        <taxon>Chitinophagales</taxon>
        <taxon>Chitinophagaceae</taxon>
        <taxon>Chitinophaga</taxon>
    </lineage>
</organism>
<keyword evidence="3" id="KW-1185">Reference proteome</keyword>
<evidence type="ECO:0000313" key="2">
    <source>
        <dbReference type="EMBL" id="SEL57296.1"/>
    </source>
</evidence>
<dbReference type="EMBL" id="FOBB01000002">
    <property type="protein sequence ID" value="SEL57296.1"/>
    <property type="molecule type" value="Genomic_DNA"/>
</dbReference>
<dbReference type="InterPro" id="IPR046732">
    <property type="entry name" value="DUF6624"/>
</dbReference>
<dbReference type="Pfam" id="PF20329">
    <property type="entry name" value="DUF6624"/>
    <property type="match status" value="1"/>
</dbReference>
<name>A0A1H7RAK4_9BACT</name>
<proteinExistence type="predicted"/>